<feature type="transmembrane region" description="Helical" evidence="8">
    <location>
        <begin position="171"/>
        <end position="187"/>
    </location>
</feature>
<evidence type="ECO:0000256" key="2">
    <source>
        <dbReference type="ARBA" id="ARBA00022428"/>
    </source>
</evidence>
<comment type="function">
    <text evidence="8">Conversion of 1,4-dihydroxy-2-naphthoate (DHNA) to demethylmenaquinone (DMK).</text>
</comment>
<feature type="transmembrane region" description="Helical" evidence="8">
    <location>
        <begin position="145"/>
        <end position="165"/>
    </location>
</feature>
<evidence type="ECO:0000256" key="3">
    <source>
        <dbReference type="ARBA" id="ARBA00022475"/>
    </source>
</evidence>
<feature type="transmembrane region" description="Helical" evidence="8">
    <location>
        <begin position="415"/>
        <end position="435"/>
    </location>
</feature>
<proteinExistence type="inferred from homology"/>
<dbReference type="Pfam" id="PF01040">
    <property type="entry name" value="UbiA"/>
    <property type="match status" value="1"/>
</dbReference>
<keyword evidence="6 8" id="KW-1133">Transmembrane helix</keyword>
<evidence type="ECO:0000313" key="11">
    <source>
        <dbReference type="EMBL" id="HHN52536.1"/>
    </source>
</evidence>
<protein>
    <recommendedName>
        <fullName evidence="8">1,4-dihydroxy-2-naphthoate octaprenyltransferase</fullName>
        <shortName evidence="8">DHNA-octaprenyltransferase</shortName>
        <ecNumber evidence="8">2.5.1.74</ecNumber>
    </recommendedName>
</protein>
<dbReference type="EMBL" id="DRXG01000098">
    <property type="protein sequence ID" value="HHN52536.1"/>
    <property type="molecule type" value="Genomic_DNA"/>
</dbReference>
<feature type="transmembrane region" description="Helical" evidence="8">
    <location>
        <begin position="227"/>
        <end position="245"/>
    </location>
</feature>
<feature type="transmembrane region" description="Helical" evidence="8">
    <location>
        <begin position="251"/>
        <end position="268"/>
    </location>
</feature>
<sequence length="441" mass="48224">MSIAAEIEKYSDVVVSYLDRDGYPISFSTTMRYSEGKLILEKPPYLNPPKKITVLLNHITPLPTGGYTDRRYLMMKGEALTEGNTIIFKPFKQYGWDEKTKPFFQYCEERVPQAKSYVTRLSKALGRQVKPRLPTLQLLFRATRFPFLTATAAPVLIGVGTAAYLGYFDPLLFILTLVGASLIHLALNMTNDYYDTKLGADPANITPTPFSGGSRILHYGLMTPKQLLSLIVLFYGVGIAIGLYLAFLRGLIPILAVMTTGVLISIFYTAPPLKLAYRGLGELAVGIGFGPIIVLGSHYVQTQFFSLEALVASIPIGILIMLILYVNEIPDAPYDKAAGKLTLVTRLSRENVLKGYKLSLAATYAVIVAAVALRLAPPTTLIALATIPKAISTVRNVAQTYGNPYLMIPALASNINVATLTGLLHAAGFFLWALISFTINL</sequence>
<feature type="transmembrane region" description="Helical" evidence="8">
    <location>
        <begin position="280"/>
        <end position="299"/>
    </location>
</feature>
<dbReference type="InterPro" id="IPR004657">
    <property type="entry name" value="MenA"/>
</dbReference>
<dbReference type="HAMAP" id="MF_01937">
    <property type="entry name" value="MenA_1"/>
    <property type="match status" value="1"/>
</dbReference>
<comment type="caution">
    <text evidence="10">The sequence shown here is derived from an EMBL/GenBank/DDBJ whole genome shotgun (WGS) entry which is preliminary data.</text>
</comment>
<reference evidence="10" key="1">
    <citation type="journal article" date="2020" name="mSystems">
        <title>Genome- and Community-Level Interaction Insights into Carbon Utilization and Element Cycling Functions of Hydrothermarchaeota in Hydrothermal Sediment.</title>
        <authorList>
            <person name="Zhou Z."/>
            <person name="Liu Y."/>
            <person name="Xu W."/>
            <person name="Pan J."/>
            <person name="Luo Z.H."/>
            <person name="Li M."/>
        </authorList>
    </citation>
    <scope>NUCLEOTIDE SEQUENCE [LARGE SCALE GENOMIC DNA]</scope>
    <source>
        <strain evidence="11">SpSt-1073</strain>
        <strain evidence="10">SpSt-613</strain>
        <strain evidence="9">SpSt-669</strain>
    </source>
</reference>
<comment type="pathway">
    <text evidence="8">Quinol/quinone metabolism; menaquinone biosynthesis; menaquinol from 1,4-dihydroxy-2-naphthoate: step 1/2.</text>
</comment>
<feature type="transmembrane region" description="Helical" evidence="8">
    <location>
        <begin position="305"/>
        <end position="326"/>
    </location>
</feature>
<dbReference type="GO" id="GO:0009234">
    <property type="term" value="P:menaquinone biosynthetic process"/>
    <property type="evidence" value="ECO:0007669"/>
    <property type="project" value="UniProtKB-UniRule"/>
</dbReference>
<dbReference type="AlphaFoldDB" id="A0A7C4E2X4"/>
<gene>
    <name evidence="8" type="primary">menA</name>
    <name evidence="11" type="ORF">ENM30_04400</name>
    <name evidence="10" type="ORF">ENT82_06295</name>
    <name evidence="9" type="ORF">ENU43_06390</name>
</gene>
<accession>A0A7C4E2X4</accession>
<dbReference type="InterPro" id="IPR026046">
    <property type="entry name" value="UBIAD1"/>
</dbReference>
<evidence type="ECO:0000256" key="1">
    <source>
        <dbReference type="ARBA" id="ARBA00004651"/>
    </source>
</evidence>
<evidence type="ECO:0000256" key="7">
    <source>
        <dbReference type="ARBA" id="ARBA00023136"/>
    </source>
</evidence>
<name>A0A7C4E2X4_CALS0</name>
<dbReference type="PANTHER" id="PTHR13929">
    <property type="entry name" value="1,4-DIHYDROXY-2-NAPHTHOATE OCTAPRENYLTRANSFERASE"/>
    <property type="match status" value="1"/>
</dbReference>
<keyword evidence="2 8" id="KW-0474">Menaquinone biosynthesis</keyword>
<evidence type="ECO:0000313" key="10">
    <source>
        <dbReference type="EMBL" id="HGN90716.1"/>
    </source>
</evidence>
<keyword evidence="7 8" id="KW-0472">Membrane</keyword>
<evidence type="ECO:0000313" key="9">
    <source>
        <dbReference type="EMBL" id="HGL41276.1"/>
    </source>
</evidence>
<keyword evidence="5 8" id="KW-0812">Transmembrane</keyword>
<evidence type="ECO:0000256" key="5">
    <source>
        <dbReference type="ARBA" id="ARBA00022692"/>
    </source>
</evidence>
<comment type="catalytic activity">
    <reaction evidence="8">
        <text>an all-trans-polyprenyl diphosphate + 1,4-dihydroxy-2-naphthoate + H(+) = a 2-demethylmenaquinol + CO2 + diphosphate</text>
        <dbReference type="Rhea" id="RHEA:26478"/>
        <dbReference type="Rhea" id="RHEA-COMP:9563"/>
        <dbReference type="Rhea" id="RHEA-COMP:9564"/>
        <dbReference type="ChEBI" id="CHEBI:11173"/>
        <dbReference type="ChEBI" id="CHEBI:15378"/>
        <dbReference type="ChEBI" id="CHEBI:16526"/>
        <dbReference type="ChEBI" id="CHEBI:33019"/>
        <dbReference type="ChEBI" id="CHEBI:55437"/>
        <dbReference type="ChEBI" id="CHEBI:58914"/>
        <dbReference type="EC" id="2.5.1.74"/>
    </reaction>
</comment>
<evidence type="ECO:0000256" key="6">
    <source>
        <dbReference type="ARBA" id="ARBA00022989"/>
    </source>
</evidence>
<dbReference type="InterPro" id="IPR044878">
    <property type="entry name" value="UbiA_sf"/>
</dbReference>
<keyword evidence="3 8" id="KW-1003">Cell membrane</keyword>
<evidence type="ECO:0000256" key="4">
    <source>
        <dbReference type="ARBA" id="ARBA00022679"/>
    </source>
</evidence>
<dbReference type="EC" id="2.5.1.74" evidence="8"/>
<comment type="subcellular location">
    <subcellularLocation>
        <location evidence="1 8">Cell membrane</location>
        <topology evidence="1 8">Multi-pass membrane protein</topology>
    </subcellularLocation>
</comment>
<feature type="transmembrane region" description="Helical" evidence="8">
    <location>
        <begin position="356"/>
        <end position="376"/>
    </location>
</feature>
<dbReference type="Gene3D" id="1.10.357.140">
    <property type="entry name" value="UbiA prenyltransferase"/>
    <property type="match status" value="1"/>
</dbReference>
<comment type="similarity">
    <text evidence="8">Belongs to the MenA family. Type 1 subfamily.</text>
</comment>
<dbReference type="PANTHER" id="PTHR13929:SF0">
    <property type="entry name" value="UBIA PRENYLTRANSFERASE DOMAIN-CONTAINING PROTEIN 1"/>
    <property type="match status" value="1"/>
</dbReference>
<dbReference type="UniPathway" id="UPA00079">
    <property type="reaction ID" value="UER00168"/>
</dbReference>
<dbReference type="CDD" id="cd13962">
    <property type="entry name" value="PT_UbiA_UBIAD1"/>
    <property type="match status" value="1"/>
</dbReference>
<keyword evidence="4 8" id="KW-0808">Transferase</keyword>
<dbReference type="GO" id="GO:0046428">
    <property type="term" value="F:1,4-dihydroxy-2-naphthoate polyprenyltransferase activity"/>
    <property type="evidence" value="ECO:0007669"/>
    <property type="project" value="UniProtKB-UniRule"/>
</dbReference>
<dbReference type="EMBL" id="DTCM01000078">
    <property type="protein sequence ID" value="HGL41276.1"/>
    <property type="molecule type" value="Genomic_DNA"/>
</dbReference>
<organism evidence="10">
    <name type="scientific">Caldiarchaeum subterraneum</name>
    <dbReference type="NCBI Taxonomy" id="311458"/>
    <lineage>
        <taxon>Archaea</taxon>
        <taxon>Nitrososphaerota</taxon>
        <taxon>Candidatus Caldarchaeales</taxon>
        <taxon>Candidatus Caldarchaeaceae</taxon>
        <taxon>Candidatus Caldarchaeum</taxon>
    </lineage>
</organism>
<dbReference type="EMBL" id="DTAD01000070">
    <property type="protein sequence ID" value="HGN90716.1"/>
    <property type="molecule type" value="Genomic_DNA"/>
</dbReference>
<dbReference type="GO" id="GO:0005886">
    <property type="term" value="C:plasma membrane"/>
    <property type="evidence" value="ECO:0007669"/>
    <property type="project" value="UniProtKB-SubCell"/>
</dbReference>
<dbReference type="GO" id="GO:0042371">
    <property type="term" value="P:vitamin K biosynthetic process"/>
    <property type="evidence" value="ECO:0007669"/>
    <property type="project" value="TreeGrafter"/>
</dbReference>
<evidence type="ECO:0000256" key="8">
    <source>
        <dbReference type="HAMAP-Rule" id="MF_01937"/>
    </source>
</evidence>
<dbReference type="InterPro" id="IPR000537">
    <property type="entry name" value="UbiA_prenyltransferase"/>
</dbReference>